<evidence type="ECO:0000256" key="3">
    <source>
        <dbReference type="ARBA" id="ARBA00013368"/>
    </source>
</evidence>
<evidence type="ECO:0000256" key="1">
    <source>
        <dbReference type="ARBA" id="ARBA00006930"/>
    </source>
</evidence>
<evidence type="ECO:0000313" key="6">
    <source>
        <dbReference type="Proteomes" id="UP001144612"/>
    </source>
</evidence>
<dbReference type="Proteomes" id="UP001144612">
    <property type="component" value="Unassembled WGS sequence"/>
</dbReference>
<comment type="subunit">
    <text evidence="2">Heterodimer of SbcC and SbcD.</text>
</comment>
<dbReference type="InterPro" id="IPR022602">
    <property type="entry name" value="DUF2813"/>
</dbReference>
<dbReference type="SUPFAM" id="SSF52540">
    <property type="entry name" value="P-loop containing nucleoside triphosphate hydrolases"/>
    <property type="match status" value="1"/>
</dbReference>
<name>A0ABT4DC80_9CLOT</name>
<proteinExistence type="inferred from homology"/>
<dbReference type="PANTHER" id="PTHR32114:SF2">
    <property type="entry name" value="ABC TRANSPORTER ABCH.3"/>
    <property type="match status" value="1"/>
</dbReference>
<sequence length="648" mass="75257">MAKEIVLSSLKIKNFKGIKDLEIDFGQVTNIYGENGVGKTTIQDAFNFLLFDKDSKDSTKFDVQPLDQDNNPIHNLETIIQATMDIDSREVVLKRVYKEKYSKVRGTAKTEFKGYESKYYVNEVPKKVTEYKEFISQLMDEQLFKLITNPMYFANLAWKDRRAIITEIVGDLDNNVVLDSKKNLEPLRSHLDDKSLNDFMKANRSKINELKKDRAQIPSRIDEVNNSIQEFDFDAIDFKVREVSGAIKNIDDKLQDKSKVNEGLFKLKTDLMEKKSKLTELEYEIKSNVNKPKMEFEAKVRSVEVNIRHLESDLENLIEEETRENNLIKMLKDRREILLEKYKKIKNSSFEFDEESCICPTCKRKFEANDIEVKRTELESNFNQDKANRLKENIEEGRATANQLKVKSALVEKIAKKIADKKEIFEATKKSLIALKEKLNKFNPIQVEEPKEIKIIKNEIKSLITQIENFKAEDVSELKQKKQELQLQLQQLDKQLTYKELNEKAKSRIKELEEEENRLSEKIAELEGLEMLSEEFIRTKVELLEEKVNSKFKYVKFKMFNNQINGGLEECCEPCINGVPFTSNLNTAAKINAGLDIINTLCSHYGVQAPIFIDNRESVNQLIETNSQIINLIVSKDKKLKMEVMQNA</sequence>
<dbReference type="Pfam" id="PF11398">
    <property type="entry name" value="DUF2813"/>
    <property type="match status" value="1"/>
</dbReference>
<reference evidence="5" key="1">
    <citation type="submission" date="2022-12" db="EMBL/GenBank/DDBJ databases">
        <title>Clostridium sp. nov., isolated from industrial wastewater.</title>
        <authorList>
            <person name="Jiayan W."/>
        </authorList>
    </citation>
    <scope>NUCLEOTIDE SEQUENCE</scope>
    <source>
        <strain evidence="5">ZC22-4</strain>
    </source>
</reference>
<comment type="caution">
    <text evidence="5">The sequence shown here is derived from an EMBL/GenBank/DDBJ whole genome shotgun (WGS) entry which is preliminary data.</text>
</comment>
<comment type="similarity">
    <text evidence="1">Belongs to the SMC family. SbcC subfamily.</text>
</comment>
<accession>A0ABT4DC80</accession>
<organism evidence="5 6">
    <name type="scientific">Clostridium brassicae</name>
    <dbReference type="NCBI Taxonomy" id="2999072"/>
    <lineage>
        <taxon>Bacteria</taxon>
        <taxon>Bacillati</taxon>
        <taxon>Bacillota</taxon>
        <taxon>Clostridia</taxon>
        <taxon>Eubacteriales</taxon>
        <taxon>Clostridiaceae</taxon>
        <taxon>Clostridium</taxon>
    </lineage>
</organism>
<dbReference type="PANTHER" id="PTHR32114">
    <property type="entry name" value="ABC TRANSPORTER ABCH.3"/>
    <property type="match status" value="1"/>
</dbReference>
<keyword evidence="6" id="KW-1185">Reference proteome</keyword>
<dbReference type="InterPro" id="IPR027417">
    <property type="entry name" value="P-loop_NTPase"/>
</dbReference>
<evidence type="ECO:0000313" key="5">
    <source>
        <dbReference type="EMBL" id="MCY6958836.1"/>
    </source>
</evidence>
<dbReference type="RefSeq" id="WP_268061251.1">
    <property type="nucleotide sequence ID" value="NZ_JAPQFJ010000008.1"/>
</dbReference>
<dbReference type="Gene3D" id="3.40.50.300">
    <property type="entry name" value="P-loop containing nucleotide triphosphate hydrolases"/>
    <property type="match status" value="1"/>
</dbReference>
<evidence type="ECO:0000256" key="2">
    <source>
        <dbReference type="ARBA" id="ARBA00011322"/>
    </source>
</evidence>
<dbReference type="EMBL" id="JAPQFJ010000008">
    <property type="protein sequence ID" value="MCY6958836.1"/>
    <property type="molecule type" value="Genomic_DNA"/>
</dbReference>
<feature type="coiled-coil region" evidence="4">
    <location>
        <begin position="453"/>
        <end position="532"/>
    </location>
</feature>
<gene>
    <name evidence="5" type="ORF">OW729_09500</name>
</gene>
<evidence type="ECO:0000256" key="4">
    <source>
        <dbReference type="SAM" id="Coils"/>
    </source>
</evidence>
<feature type="coiled-coil region" evidence="4">
    <location>
        <begin position="293"/>
        <end position="348"/>
    </location>
</feature>
<protein>
    <recommendedName>
        <fullName evidence="3">Nuclease SbcCD subunit C</fullName>
    </recommendedName>
</protein>
<keyword evidence="4" id="KW-0175">Coiled coil</keyword>